<protein>
    <submittedName>
        <fullName evidence="1">Uncharacterized protein</fullName>
    </submittedName>
</protein>
<name>A0A2C5X6L9_9PEZI</name>
<accession>A0A2C5X6L9</accession>
<sequence length="59" mass="7046">MPVVVAQISQRRTDMEEQRKDRVFVTREWKWKRDEAPMKTKAAASYYQSQQHAQHQASP</sequence>
<comment type="caution">
    <text evidence="1">The sequence shown here is derived from an EMBL/GenBank/DDBJ whole genome shotgun (WGS) entry which is preliminary data.</text>
</comment>
<keyword evidence="2" id="KW-1185">Reference proteome</keyword>
<gene>
    <name evidence="1" type="ORF">CFIMG_002042RA</name>
</gene>
<evidence type="ECO:0000313" key="2">
    <source>
        <dbReference type="Proteomes" id="UP000222788"/>
    </source>
</evidence>
<dbReference type="AlphaFoldDB" id="A0A2C5X6L9"/>
<evidence type="ECO:0000313" key="1">
    <source>
        <dbReference type="EMBL" id="PHH53374.1"/>
    </source>
</evidence>
<dbReference type="Proteomes" id="UP000222788">
    <property type="component" value="Unassembled WGS sequence"/>
</dbReference>
<organism evidence="1 2">
    <name type="scientific">Ceratocystis fimbriata CBS 114723</name>
    <dbReference type="NCBI Taxonomy" id="1035309"/>
    <lineage>
        <taxon>Eukaryota</taxon>
        <taxon>Fungi</taxon>
        <taxon>Dikarya</taxon>
        <taxon>Ascomycota</taxon>
        <taxon>Pezizomycotina</taxon>
        <taxon>Sordariomycetes</taxon>
        <taxon>Hypocreomycetidae</taxon>
        <taxon>Microascales</taxon>
        <taxon>Ceratocystidaceae</taxon>
        <taxon>Ceratocystis</taxon>
    </lineage>
</organism>
<reference evidence="1 2" key="1">
    <citation type="journal article" date="2013" name="Fungal Biol.">
        <title>Analysis of microsatellite markers in the genome of the plant pathogen Ceratocystis fimbriata.</title>
        <authorList>
            <person name="Simpson M.C."/>
            <person name="Wilken P.M."/>
            <person name="Coetzee M.P."/>
            <person name="Wingfield M.J."/>
            <person name="Wingfield B.D."/>
        </authorList>
    </citation>
    <scope>NUCLEOTIDE SEQUENCE [LARGE SCALE GENOMIC DNA]</scope>
    <source>
        <strain evidence="1 2">CBS 114723</strain>
    </source>
</reference>
<reference evidence="1 2" key="2">
    <citation type="journal article" date="2013" name="IMA Fungus">
        <title>IMA Genome-F 1: Ceratocystis fimbriata: Draft nuclear genome sequence for the plant pathogen, Ceratocystis fimbriata.</title>
        <authorList>
            <person name="Wilken P.M."/>
            <person name="Steenkamp E.T."/>
            <person name="Wingfield M.J."/>
            <person name="de Beer Z.W."/>
            <person name="Wingfield B.D."/>
        </authorList>
    </citation>
    <scope>NUCLEOTIDE SEQUENCE [LARGE SCALE GENOMIC DNA]</scope>
    <source>
        <strain evidence="1 2">CBS 114723</strain>
    </source>
</reference>
<dbReference type="EMBL" id="APWK03000045">
    <property type="protein sequence ID" value="PHH53374.1"/>
    <property type="molecule type" value="Genomic_DNA"/>
</dbReference>
<proteinExistence type="predicted"/>